<organism evidence="2 3">
    <name type="scientific">Caballeronia mineralivorans PML1(12)</name>
    <dbReference type="NCBI Taxonomy" id="908627"/>
    <lineage>
        <taxon>Bacteria</taxon>
        <taxon>Pseudomonadati</taxon>
        <taxon>Pseudomonadota</taxon>
        <taxon>Betaproteobacteria</taxon>
        <taxon>Burkholderiales</taxon>
        <taxon>Burkholderiaceae</taxon>
        <taxon>Caballeronia</taxon>
    </lineage>
</organism>
<evidence type="ECO:0000256" key="1">
    <source>
        <dbReference type="SAM" id="SignalP"/>
    </source>
</evidence>
<feature type="chain" id="PRO_5005249063" description="SMP-30/Gluconolactonase/LRE-like region domain-containing protein" evidence="1">
    <location>
        <begin position="20"/>
        <end position="408"/>
    </location>
</feature>
<dbReference type="EMBL" id="AEJF01000163">
    <property type="protein sequence ID" value="KLU23109.1"/>
    <property type="molecule type" value="Genomic_DNA"/>
</dbReference>
<sequence length="408" mass="40544">MTIFLRAIFVSCVSAMLVACGGGNSTATGPGTTGSATVAAGAAVTMAANESVMVPSGAIVTSPNGSSITINGSSNRVSTQVGATVNVPASATGPATNLVTTGQTSNANVSTAPLTVTALAGSATVTAGSTSAPTIKDGTGAAAILRGGGHLAVDNDGNVIFSDKGALRKVTPQGVVTTVSAAAQPYEWDGIAIDTANNIYGSGASVALASISPATFGASINEMTASGALLSLYPNWETSTSNIGVGFGGLVVDSKGNLFLADQINNRIVKFSPPNGWTVFAGNGTAGNADGIGTAATLTLNTSDLGIDANDNLYVASPGIFRKIAANGTVTTITPLTRVPGSTLAIDPAGNIYTADIQMIYRTAVNGTVTAYPFSGSTDRISSLALDKNNNLYLGTQGLGAQIFKVSF</sequence>
<evidence type="ECO:0008006" key="4">
    <source>
        <dbReference type="Google" id="ProtNLM"/>
    </source>
</evidence>
<keyword evidence="3" id="KW-1185">Reference proteome</keyword>
<gene>
    <name evidence="2" type="ORF">EOS_27200</name>
</gene>
<evidence type="ECO:0000313" key="2">
    <source>
        <dbReference type="EMBL" id="KLU23109.1"/>
    </source>
</evidence>
<reference evidence="2 3" key="1">
    <citation type="journal article" date="2015" name="Genome Announc.">
        <title>Draft Genome Sequence of Burkholderia sp. Strain PML1(12), an Ectomycorrhizosphere-Inhabiting Bacterium with Effective Mineral-Weathering Ability.</title>
        <authorList>
            <person name="Uroz S."/>
            <person name="Oger P."/>
        </authorList>
    </citation>
    <scope>NUCLEOTIDE SEQUENCE [LARGE SCALE GENOMIC DNA]</scope>
    <source>
        <strain evidence="3">PML1(12)</strain>
    </source>
</reference>
<dbReference type="SUPFAM" id="SSF63829">
    <property type="entry name" value="Calcium-dependent phosphotriesterase"/>
    <property type="match status" value="1"/>
</dbReference>
<dbReference type="Proteomes" id="UP000035963">
    <property type="component" value="Unassembled WGS sequence"/>
</dbReference>
<protein>
    <recommendedName>
        <fullName evidence="4">SMP-30/Gluconolactonase/LRE-like region domain-containing protein</fullName>
    </recommendedName>
</protein>
<proteinExistence type="predicted"/>
<comment type="caution">
    <text evidence="2">The sequence shown here is derived from an EMBL/GenBank/DDBJ whole genome shotgun (WGS) entry which is preliminary data.</text>
</comment>
<name>A0A0J1CR54_9BURK</name>
<dbReference type="InterPro" id="IPR011042">
    <property type="entry name" value="6-blade_b-propeller_TolB-like"/>
</dbReference>
<feature type="signal peptide" evidence="1">
    <location>
        <begin position="1"/>
        <end position="19"/>
    </location>
</feature>
<dbReference type="Gene3D" id="2.120.10.30">
    <property type="entry name" value="TolB, C-terminal domain"/>
    <property type="match status" value="2"/>
</dbReference>
<evidence type="ECO:0000313" key="3">
    <source>
        <dbReference type="Proteomes" id="UP000035963"/>
    </source>
</evidence>
<dbReference type="AlphaFoldDB" id="A0A0J1CR54"/>
<accession>A0A0J1CR54</accession>
<dbReference type="PROSITE" id="PS51257">
    <property type="entry name" value="PROKAR_LIPOPROTEIN"/>
    <property type="match status" value="1"/>
</dbReference>
<dbReference type="PATRIC" id="fig|908627.4.peg.6082"/>
<keyword evidence="1" id="KW-0732">Signal</keyword>